<protein>
    <recommendedName>
        <fullName evidence="4">Protein kinase domain-containing protein</fullName>
    </recommendedName>
</protein>
<dbReference type="AlphaFoldDB" id="A0AAV9GV16"/>
<sequence>MSDQAMHDSPSGSSESTSNGEEHECFYAFRSGQGRRMLFVSELGDGLSNAAQLVRDVDEDVNLVRRVTKRRLIRHPDNAKKALYPRTPQGIAILMKLLELDEADRRNSPRNYDARLTRCYEHDYLKQTTRRGKTVYSSVSYWKHYNGGFFDSKFVGTQAQPTIALVARMIWQVLSTFDFMHRAGPEPIAHMDAHLGNVFMHWDGKSARLPDFYLGDWDNATQISIPAAQSSRANRNSNAVKDLSLFSNGIRDHVINLMRTVWMPSPYNPLFFQLEKLCEELENLSQGYTGGHVELSGIIRRAQSLERNCLNPLTFPNERQSTAYLHLINTMKTEALATEKQVAFSLVGNLKAGLYPRDEYGGALRIYGPWQLVDSNLAQLDGPEFKTHNRPCEGLDWGDSDYHPPEESDSSGDAGVDNRAEQEIYLPEMDVPH</sequence>
<feature type="compositionally biased region" description="Low complexity" evidence="1">
    <location>
        <begin position="9"/>
        <end position="19"/>
    </location>
</feature>
<evidence type="ECO:0000313" key="2">
    <source>
        <dbReference type="EMBL" id="KAK4451546.1"/>
    </source>
</evidence>
<evidence type="ECO:0008006" key="4">
    <source>
        <dbReference type="Google" id="ProtNLM"/>
    </source>
</evidence>
<gene>
    <name evidence="2" type="ORF">QBC34DRAFT_436657</name>
</gene>
<feature type="region of interest" description="Disordered" evidence="1">
    <location>
        <begin position="1"/>
        <end position="21"/>
    </location>
</feature>
<dbReference type="SUPFAM" id="SSF56112">
    <property type="entry name" value="Protein kinase-like (PK-like)"/>
    <property type="match status" value="1"/>
</dbReference>
<keyword evidence="3" id="KW-1185">Reference proteome</keyword>
<name>A0AAV9GV16_9PEZI</name>
<organism evidence="2 3">
    <name type="scientific">Podospora aff. communis PSN243</name>
    <dbReference type="NCBI Taxonomy" id="3040156"/>
    <lineage>
        <taxon>Eukaryota</taxon>
        <taxon>Fungi</taxon>
        <taxon>Dikarya</taxon>
        <taxon>Ascomycota</taxon>
        <taxon>Pezizomycotina</taxon>
        <taxon>Sordariomycetes</taxon>
        <taxon>Sordariomycetidae</taxon>
        <taxon>Sordariales</taxon>
        <taxon>Podosporaceae</taxon>
        <taxon>Podospora</taxon>
    </lineage>
</organism>
<feature type="region of interest" description="Disordered" evidence="1">
    <location>
        <begin position="389"/>
        <end position="433"/>
    </location>
</feature>
<evidence type="ECO:0000256" key="1">
    <source>
        <dbReference type="SAM" id="MobiDB-lite"/>
    </source>
</evidence>
<dbReference type="Proteomes" id="UP001321760">
    <property type="component" value="Unassembled WGS sequence"/>
</dbReference>
<dbReference type="EMBL" id="MU865928">
    <property type="protein sequence ID" value="KAK4451546.1"/>
    <property type="molecule type" value="Genomic_DNA"/>
</dbReference>
<reference evidence="2" key="1">
    <citation type="journal article" date="2023" name="Mol. Phylogenet. Evol.">
        <title>Genome-scale phylogeny and comparative genomics of the fungal order Sordariales.</title>
        <authorList>
            <person name="Hensen N."/>
            <person name="Bonometti L."/>
            <person name="Westerberg I."/>
            <person name="Brannstrom I.O."/>
            <person name="Guillou S."/>
            <person name="Cros-Aarteil S."/>
            <person name="Calhoun S."/>
            <person name="Haridas S."/>
            <person name="Kuo A."/>
            <person name="Mondo S."/>
            <person name="Pangilinan J."/>
            <person name="Riley R."/>
            <person name="LaButti K."/>
            <person name="Andreopoulos B."/>
            <person name="Lipzen A."/>
            <person name="Chen C."/>
            <person name="Yan M."/>
            <person name="Daum C."/>
            <person name="Ng V."/>
            <person name="Clum A."/>
            <person name="Steindorff A."/>
            <person name="Ohm R.A."/>
            <person name="Martin F."/>
            <person name="Silar P."/>
            <person name="Natvig D.O."/>
            <person name="Lalanne C."/>
            <person name="Gautier V."/>
            <person name="Ament-Velasquez S.L."/>
            <person name="Kruys A."/>
            <person name="Hutchinson M.I."/>
            <person name="Powell A.J."/>
            <person name="Barry K."/>
            <person name="Miller A.N."/>
            <person name="Grigoriev I.V."/>
            <person name="Debuchy R."/>
            <person name="Gladieux P."/>
            <person name="Hiltunen Thoren M."/>
            <person name="Johannesson H."/>
        </authorList>
    </citation>
    <scope>NUCLEOTIDE SEQUENCE</scope>
    <source>
        <strain evidence="2">PSN243</strain>
    </source>
</reference>
<comment type="caution">
    <text evidence="2">The sequence shown here is derived from an EMBL/GenBank/DDBJ whole genome shotgun (WGS) entry which is preliminary data.</text>
</comment>
<dbReference type="InterPro" id="IPR011009">
    <property type="entry name" value="Kinase-like_dom_sf"/>
</dbReference>
<evidence type="ECO:0000313" key="3">
    <source>
        <dbReference type="Proteomes" id="UP001321760"/>
    </source>
</evidence>
<proteinExistence type="predicted"/>
<reference evidence="2" key="2">
    <citation type="submission" date="2023-05" db="EMBL/GenBank/DDBJ databases">
        <authorList>
            <consortium name="Lawrence Berkeley National Laboratory"/>
            <person name="Steindorff A."/>
            <person name="Hensen N."/>
            <person name="Bonometti L."/>
            <person name="Westerberg I."/>
            <person name="Brannstrom I.O."/>
            <person name="Guillou S."/>
            <person name="Cros-Aarteil S."/>
            <person name="Calhoun S."/>
            <person name="Haridas S."/>
            <person name="Kuo A."/>
            <person name="Mondo S."/>
            <person name="Pangilinan J."/>
            <person name="Riley R."/>
            <person name="Labutti K."/>
            <person name="Andreopoulos B."/>
            <person name="Lipzen A."/>
            <person name="Chen C."/>
            <person name="Yanf M."/>
            <person name="Daum C."/>
            <person name="Ng V."/>
            <person name="Clum A."/>
            <person name="Ohm R."/>
            <person name="Martin F."/>
            <person name="Silar P."/>
            <person name="Natvig D."/>
            <person name="Lalanne C."/>
            <person name="Gautier V."/>
            <person name="Ament-Velasquez S.L."/>
            <person name="Kruys A."/>
            <person name="Hutchinson M.I."/>
            <person name="Powell A.J."/>
            <person name="Barry K."/>
            <person name="Miller A.N."/>
            <person name="Grigoriev I.V."/>
            <person name="Debuchy R."/>
            <person name="Gladieux P."/>
            <person name="Thoren M.H."/>
            <person name="Johannesson H."/>
        </authorList>
    </citation>
    <scope>NUCLEOTIDE SEQUENCE</scope>
    <source>
        <strain evidence="2">PSN243</strain>
    </source>
</reference>
<accession>A0AAV9GV16</accession>